<accession>A0A0B2V9H2</accession>
<dbReference type="EMBL" id="JPKZ01001773">
    <property type="protein sequence ID" value="KHN80086.1"/>
    <property type="molecule type" value="Genomic_DNA"/>
</dbReference>
<dbReference type="OrthoDB" id="5855762at2759"/>
<reference evidence="2 3" key="1">
    <citation type="submission" date="2014-11" db="EMBL/GenBank/DDBJ databases">
        <title>Genetic blueprint of the zoonotic pathogen Toxocara canis.</title>
        <authorList>
            <person name="Zhu X.-Q."/>
            <person name="Korhonen P.K."/>
            <person name="Cai H."/>
            <person name="Young N.D."/>
            <person name="Nejsum P."/>
            <person name="von Samson-Himmelstjerna G."/>
            <person name="Boag P.R."/>
            <person name="Tan P."/>
            <person name="Li Q."/>
            <person name="Min J."/>
            <person name="Yang Y."/>
            <person name="Wang X."/>
            <person name="Fang X."/>
            <person name="Hall R.S."/>
            <person name="Hofmann A."/>
            <person name="Sternberg P.W."/>
            <person name="Jex A.R."/>
            <person name="Gasser R.B."/>
        </authorList>
    </citation>
    <scope>NUCLEOTIDE SEQUENCE [LARGE SCALE GENOMIC DNA]</scope>
    <source>
        <strain evidence="2">PN_DK_2014</strain>
    </source>
</reference>
<evidence type="ECO:0000256" key="1">
    <source>
        <dbReference type="SAM" id="Coils"/>
    </source>
</evidence>
<comment type="caution">
    <text evidence="2">The sequence shown here is derived from an EMBL/GenBank/DDBJ whole genome shotgun (WGS) entry which is preliminary data.</text>
</comment>
<organism evidence="2 3">
    <name type="scientific">Toxocara canis</name>
    <name type="common">Canine roundworm</name>
    <dbReference type="NCBI Taxonomy" id="6265"/>
    <lineage>
        <taxon>Eukaryota</taxon>
        <taxon>Metazoa</taxon>
        <taxon>Ecdysozoa</taxon>
        <taxon>Nematoda</taxon>
        <taxon>Chromadorea</taxon>
        <taxon>Rhabditida</taxon>
        <taxon>Spirurina</taxon>
        <taxon>Ascaridomorpha</taxon>
        <taxon>Ascaridoidea</taxon>
        <taxon>Toxocaridae</taxon>
        <taxon>Toxocara</taxon>
    </lineage>
</organism>
<gene>
    <name evidence="2" type="ORF">Tcan_15747</name>
</gene>
<feature type="coiled-coil region" evidence="1">
    <location>
        <begin position="548"/>
        <end position="582"/>
    </location>
</feature>
<proteinExistence type="predicted"/>
<keyword evidence="3" id="KW-1185">Reference proteome</keyword>
<dbReference type="Proteomes" id="UP000031036">
    <property type="component" value="Unassembled WGS sequence"/>
</dbReference>
<name>A0A0B2V9H2_TOXCA</name>
<feature type="coiled-coil region" evidence="1">
    <location>
        <begin position="249"/>
        <end position="283"/>
    </location>
</feature>
<evidence type="ECO:0000313" key="2">
    <source>
        <dbReference type="EMBL" id="KHN80086.1"/>
    </source>
</evidence>
<dbReference type="AlphaFoldDB" id="A0A0B2V9H2"/>
<sequence length="618" mass="70004">MEKYLCDGKVTLYARQPCGNQRSSSRSEVVEKNEKLCTSGDRKGNEEYCDVTRSRKRNGKMGERRPVEALLASISTSIQLKSDSTSEIFESGDSTDAYYRRKAQHVQVESSSQVTKNNEQKRVDVTRSFTHALTNDLKSSQSSEISEKENKRDVYLLETTGRTTNETDCSRTVEEKQTRHIKRNISGESRHLQGKDNQVKLSTCSSSGIKANAKVIELTKIENCASVDQNVDDGWIFESLGETPKANQVERSEREGVDIEKLLEELEKERMKLVDDRKQMEESLARDKKQLAANLYTLLVTARHQIGQLNTQPLHISTPRKANSVLKCPSCSHIFSTSKNCVKPKYTRVLKGRNTIELCFENFDELKRWLSLNNMERDADGFPVLPEPQATQPTLHSTNSLILAASVESSSQVTKNNEQKRVDVTRSFTHALTNDLKSSQSSEISEKENKRDVYLLETTGRTTNETDCSRTVEEKQTRHIKRNISGESRHLQGKDNQVKLSTCSSSGIKANAKVIELTKIENCASVDQNVDDGWIFESLGETPKANQVERSEREGVDIEKLLEELEKERMKLVDDRKQMEESLARDKKQLAANLYTLLVTARHQIGQLNADKKSLMNK</sequence>
<keyword evidence="1" id="KW-0175">Coiled coil</keyword>
<protein>
    <submittedName>
        <fullName evidence="2">Uncharacterized protein</fullName>
    </submittedName>
</protein>
<evidence type="ECO:0000313" key="3">
    <source>
        <dbReference type="Proteomes" id="UP000031036"/>
    </source>
</evidence>